<keyword evidence="6" id="KW-1185">Reference proteome</keyword>
<feature type="domain" description="EGF-like" evidence="4">
    <location>
        <begin position="3911"/>
        <end position="3940"/>
    </location>
</feature>
<name>A0A8S1NUE3_PARPR</name>
<feature type="domain" description="EGF-like" evidence="4">
    <location>
        <begin position="4714"/>
        <end position="4748"/>
    </location>
</feature>
<organism evidence="5 6">
    <name type="scientific">Paramecium primaurelia</name>
    <dbReference type="NCBI Taxonomy" id="5886"/>
    <lineage>
        <taxon>Eukaryota</taxon>
        <taxon>Sar</taxon>
        <taxon>Alveolata</taxon>
        <taxon>Ciliophora</taxon>
        <taxon>Intramacronucleata</taxon>
        <taxon>Oligohymenophorea</taxon>
        <taxon>Peniculida</taxon>
        <taxon>Parameciidae</taxon>
        <taxon>Paramecium</taxon>
    </lineage>
</organism>
<protein>
    <recommendedName>
        <fullName evidence="4">EGF-like domain-containing protein</fullName>
    </recommendedName>
</protein>
<dbReference type="Proteomes" id="UP000688137">
    <property type="component" value="Unassembled WGS sequence"/>
</dbReference>
<evidence type="ECO:0000313" key="6">
    <source>
        <dbReference type="Proteomes" id="UP000688137"/>
    </source>
</evidence>
<evidence type="ECO:0000313" key="5">
    <source>
        <dbReference type="EMBL" id="CAD8096967.1"/>
    </source>
</evidence>
<feature type="domain" description="EGF-like" evidence="4">
    <location>
        <begin position="3942"/>
        <end position="3972"/>
    </location>
</feature>
<keyword evidence="3" id="KW-0732">Signal</keyword>
<keyword evidence="2" id="KW-1133">Transmembrane helix</keyword>
<feature type="domain" description="EGF-like" evidence="4">
    <location>
        <begin position="6155"/>
        <end position="6185"/>
    </location>
</feature>
<dbReference type="InterPro" id="IPR052798">
    <property type="entry name" value="Giardia_VSA"/>
</dbReference>
<gene>
    <name evidence="5" type="ORF">PPRIM_AZ9-3.1.T1020192</name>
</gene>
<keyword evidence="2" id="KW-0472">Membrane</keyword>
<feature type="domain" description="EGF-like" evidence="4">
    <location>
        <begin position="3491"/>
        <end position="3520"/>
    </location>
</feature>
<proteinExistence type="predicted"/>
<dbReference type="PANTHER" id="PTHR23275:SF100">
    <property type="entry name" value="EGF-LIKE DOMAIN-CONTAINING PROTEIN"/>
    <property type="match status" value="1"/>
</dbReference>
<dbReference type="SMART" id="SM00261">
    <property type="entry name" value="FU"/>
    <property type="match status" value="12"/>
</dbReference>
<feature type="domain" description="EGF-like" evidence="4">
    <location>
        <begin position="5195"/>
        <end position="5225"/>
    </location>
</feature>
<reference evidence="5" key="1">
    <citation type="submission" date="2021-01" db="EMBL/GenBank/DDBJ databases">
        <authorList>
            <consortium name="Genoscope - CEA"/>
            <person name="William W."/>
        </authorList>
    </citation>
    <scope>NUCLEOTIDE SEQUENCE</scope>
</reference>
<sequence length="6373" mass="742235">MKYLIQTFHYLLWQTVLAQLMIDTYNQVDIKGIEFDWSARTLPIGDQQLLIAQNIRGYDQLFQVELMIIDIMKNEVFRQITIGGVDESTYCPDILIIDDSIFIAYVSEKESSLYVVMKKYSLSLQESNVKFNVGNTLYEVKTIQKIQYIQLTQLNENLLSIQWYSLGREYNTKQWNMVLYNPTTGVKGEKIILPDSDFISVTQNKLGVIAIAQSNNNKLILSRLYEGQLITRSIPAVSYSQQRVKINSLSTNEFIVIKWTTQYNFEIRRFNKYFEASQNPFRIQTKEFCSVEKIQQIDISFTESKLIFVSKCDEEIKLQQIDLLNIQNNQYISEQYRQIKTQNKQNIQSIQINYIDHNRLLLRWFTQKHYFNELKVQLIDMNLKINECILNCDICDNRFKCQQCQQNYQLDTIKNQCKPICPINCLYCSDSTYCDKCKLGYQYTKENLCVNPNNDFMELKVSREVETKGKGKLINKDFYIIIIYSIYQNDKQQYLVIRKLDNQGQLLKKVELQKDQQTLLDYDIADSLVDEIFYILIKWVSFDGSTTIINYSYNLEDLTIKEEYLITDQSTIIVGDQIKIINYKQQKIYFFYFTKENDYYTLKQIIMNQNDVYTNSNYYHLSYKDNFELKSYRNSIGNEYMTILNDDQYQQCQIMDTSLNCYQDTNQDRTEFFSQKIIKIDQISLYLDQDIYLNRQLYLNNTDNYKIQITQSSRYQQNHTFIQIGENDIIILWSGISNIQQNNPISNIYIQGFSKKTNQITNLKSFTCSPACFQCSETGVCLQCKNYHYILDKGKCKLQCIENCEYCQVENECLKCKLNYFLDSQSKCVQTEKDYILQKQNYLYPTVFQNDDGTVSIVSIKNNGTKYDIVYEEFDRQGQSISGENRISNDSNLTVLFKQPKLIKQDQFIIINYLVRDDINNLQIKAIFVTLDNQYQIIQNNVSFILNQDMLFEILQIDNQLHIVYTYDYYSYAIYLSISQYSIKNGLMNKLNERTFGDVFTLTKKYYNLKLENTFNQNKFSIQFTEVDVIDQIVYIYDYVELKLTKSTFTTYQLNYINFLQIFTVQYNIINNKKINLQFFNQRVKLLNTLSLESIYEYSKIQVLTTQFFIYLLYAESSQQNIININVKQYDLNGILIAENQISSNEQSIDYLNGNSQQNEFLYITWSSIQNRKSYKMRLNQKLQAIPFDNSICVSQCGDCSSNDKIMCNQCLDGYYYNEQKLICSPICSDNCQNCTSPYTCDYCNNNFKYVDNKCLNVTDYQLEISICQQTCNGIGSILTFNDNTMITTFYNYKNQQHSLDLNIYQLESSVITTKQLISSETAIPYHRIYEYESKKFALIWLSGNCKVSCRMMIQLFQSSLVVITNPVELRMIKVLNIDEFEIQIKIFSSNFIIVWTEIDDNLIQQTYVGIYNINTGFSIKQNINENQDDISINPQLLIQTSSYQIIYIKNNNIINSLTIDSTTAKYKQLYQSTNQIDSISSDNIDSSGLAIGWIEIEINQLGMQNYYLNVQWFDRQLNQQAVKRTALNSYIKIKSLRLDYISSSLQSTFIQIEKGEQQRIRQYFINLYLLKYGSTQDMLTIPLNILSQYQANTNILTYVDPRNLMSYVVFQGTMNNVNQIFFIEKKGQQSYQDNCETNCFYCNNQNVCVICKQGYSLYNNKCSLKLPDNCSTGSNGRCSQCAIGYSITSDYKCQLSDSKYKEIKMSNYPAQSRQRLSTLSNGDYIVVWSTQFYQNEGTGIYMSLYNSQGVQLKDQMRITESSAGIQQYPDVQVMNNDEIVVVWIDGNILVNADIKMCRFNRDFIRIGSEITVQTNIHLQYVQSFDTPVIIQQLINGFAIVWSEQGNQQSIQLMTKFFDNNSNELNQQIVTENESIINEPVVASTQSIIVIAWQTNKGIFANSYSLNQILIDRVQLSNTGEAPTITSVDNYIIIAWKEYVIDENDFMSQKIRFRKISGDLNQYEIQSHFGISQENLDNPDVIQIENGFAIIAESVSTLNDKVRAIQLQLFNLDGSTKSQPIIVYSISNLYPHHPQLINQPQGNFIASWIQSTLVTQILSDDVYMKRFKSDGTQLSLNTIICPDNCLTCSTSDVCQSCKKNYIILSNQCYPKIDNCETHVIENSILSCSQCINGFNLIKNSCYWAYFSTNYQTIEFIIDKSYFDIFKVITFSNGDLLYFWMGEDNIMTQRFDKQGKRYSNPKELKLSTTCTSCQYYFDVCLFKLKEEIFIFQYNYSSSTTYINIFNFNEELLSSNSIFSYQGEINSIINQKYQKQLTKILLLENMKLGLIHMVMQQEIPILELVIIQLYVDSSFKINFSNQQTQAIQLLTYSQFKNSLDLDIQIIDNEIKIYQKNELSNTCIETSFDFFGVQLNKHVIKKQNNMVEYKMIKLNSDSYLIVWTAIVSFKYEIFFQIQQQDGIELRHVQQIFSGNEIYKLDLQINQLSNSILITWREGSQFQDMTLNSVYKGVFISKDTYVLTNIASPINQENSYTKSLGKVEVLELPNRDIIINILFYNILSQTQIIKSYKINATGSQVDFIQMRCGYACQECNYKGFCFKCTNPDLFILQVDGNCVKKPQNCVNFKSNCLDCIDGYYKTQYLTCEKINQQIEKSVPLDYQSYYLFYYQVATYQNGNFVVVGFKESNVIELNYFLSDGTAQIQKQQIINHININKINDISITIDDKDQLTIFYSVLPLVFTENNMYYYQQFDKNFNNLTEPILFYSGLQQYETTTIKAKILIGGQFAILIKSRFDIYVYIMKSNFEFVGDIKQPFSENFDIISNGELIAFAYIKDTITIINFFDLKLKVIQHQIVNDGGLIKLASNAFKQFIIVTNYQINIIDQGTIISSYNTTLQSLYPIQIAISDINEIVILSYQKNSKSYHLLYFSMQGLLKNFVQVNMNQYTEIPIQNSWLLKLQNSNFLVFFHIGSLNYNSKLNFARFDQLGISRSVNEIICPQNCISCVSSSECDICSFGFEKNDETKLCEKFCMQFECRKCMLTDCDECSNGFQLNEFGHCQIIDQSIEHTKDPYNPSYQEEDPADPTNPTDPTDPTDPINPTDPTDPTNPTDPTDPTNPTDPTDPTNPTDPTTPKNPINIGIIEHPIGDKCNVIMQNKLINFTDNRYAFIQICNEIMSAKLFNKDGVEIQSFVFLIEIVIFFDTVLVQDQMFLAFVFARNPTSTQIFSIDNSFQTLVFKFETIQELTILDIQIQPLNHNIAMLISNNKMVQIDDLFLVCYSQTLQIFDNYLGLMTNKINFNFPNGIITKDNCNQNKISEIKVVEHRVYALSINLQGGQLQIFDHIVTTLDTFQIDIPNIEKIKFEVTLGNIIIIYKTIDAQNWTLKIYDKYLISFIVKVDFIPGNSDIQLAIVANNLFIQWNQNDNLMKSFYEFLDLQGNQLSKGEIFSDFQLNSIQLSVLMDTYVAFTWKKINANSQWEITYALMNHNGDFVNFLEQTCSKNCNYCISYEQCMTCETNYVLKYIDSNNNYCQKECDQNCQTCDQMGNCQFCKNFYEIKNGQCVLNELQAKAIRINQEAQNNLIQQQGAKFSDGSIIVVWSSNFYDGDDFEVYGQLINNFGVKIGDNLKINTNTQGPQHSPKVLVLQDDTALIIYIDGDPKISQATIKAQKFDKQMQRIGNEFQVGTIESYLNEPSNPNYFQAQSLKNGGFFIGYIQRSFQTQDLIFLNFYDSLSNLVIQQSIQGDLFLFEKSIDFVTTDVNIALFYASNIYGCMVHLYSLDGKQKLLTKSLENFNNHYRENIIIGHTHNFYAIGYILFEESNRIVQVQLFDEQFNELGNPITIRQVEHYIPQIQMNKGDQGLYFIIQLNINQQQFQELYLIKDQQYSLLNKFYLDIQQRQMQSKQEYLQIIQSQDQQYFILWSRRFHFGIQDIYDFYFQLLSYDSQIVAQSQITCPLNCQQCQEPTICDLCLDHYQKKEDICIPICEVGCSLCAFPYFCNLCQEGYYLKSEGKCYEIPIQQQPLVLYEYERGDRIVQVQAVNEINRVFFSYSSHLNVKVFIGEQLVNSFSITEQPIDDMYRQKQTFYFDENIILIFYFENDVQVQRYDINSNLISQERLDLLQFTDFQIQYDALLLEPIQGQQYILTFYKQKHNPNQIYNLFETVIYYVKLDLRLYKIENVQIIFKSVDSVPFNIQKDQDSFYIYFYDQNYRIRKDKIEQLFCYNQREYTISQCNIPSEENWNIIQLFNVGRQNELFDIFSHISTQYKILGVQGEIIMQSTNVLNQGLKRQIFVKVFKYIHSFVIIIEEQTDLQYNEYKQLVAQFIYNTGKKIGDQIYICSLPQNFINIVQYQNGFKIYIQQEECQDDICKNNLIQRIFDRENDLPDPTESQILINDPVKDGKGIEIQEKCDQEPIKQLIKYSNNNYGIVYICQDIFRMRKFNQDGIEIKFVEITLELIHLFDITLVDDQIYVILVYVSDKTISKIYKLDDNTNSLLFQFDHVCELEILDIKIENLQMKYLIFITCLKNYVFDSGSKIGRSQSLFVYDRQNLKIFEKLDFNNPAIFTIDDCDKYIIQEIKVLYDQIYLVKVNIEYYEIIQINDFGVLLYTNTDYTSNISRIKLEISNELVVFMYKKYGQIDWFLTLCTEIRNCWYHGQNYLKGVQDFSIAIIQNKFVISYSEKLNQKLYYKVVDNNKKVIFSDSISIDQQISSPVLVSFNSQYIGFTWQFKNNLGQWGLQLSIINNAGNLVKYITNVCSVNCDQCKSDTQCIKCLDGYQLFYDKDGQISCQKEYSSFCQQIINGYCVFCPPQLYPQERNCVQDHFQQYSLVVNELMTFTQTQPFLAGFSDGSIMIIWSSNYQNGFNWGVYGQILDSQRQKIGNNFQVTQIAQGNQHSAYIQILNDDTAIILYIDGNPEEGALLKIARLTKDQQRIGNDLDVDIIKLNWFNINYDSIAKIIKLQNGGYVVGYITTLGEQLQVLKLKFYNSDHQEVKAQEIQNYFDTSIQLSQTGYNVAIIFQNIVYIYTLDGIYLTSKEFISSDRLPMNYLGSFSQYYVIISYSSEIDILSVNAQFYDQNFLPYGNQILIKEILVNQDSGFTYIQFIQIDQYNGGLSLIIEFKKDNMYSFQEQYYINSNMEVKIMNKYYIQSFWQINMKNYVKIAQSIDQSFFVVWVSQNFQNKVDNSNIHVQKMTAQGEYPNQLAKQCSYGCITCDSQNVCTQCLSELILVDGYCSIICQQNCMICILPSVCSMCKDGYYEDQQGICNPLKSDYHQSQSLISQEIEGDVLQLIRTSDGTICFFSQYHSMDIMKYWNIYIIKDQQIIQKVQIDKTDSNINNQPIYINKIEQDYVIVYFNLQQMGILRIGENQQIMIDKLINLSIIFQDQYIYSNQITLEPLIGNQYSLTYYKNSYDKLSQTTIYNIILDSELNQIGQPQLLHQFDDVSYSFNQFNAQNGTAILVGDQLIWIKCPQSLQIKEFHCQVFNLQNSNQIQIFDSQNYFYDPVLKGVKSIYYRVLNSDSIPITQEVKVIEDKLQQQEFVQSITFQNTFAIILKQYNNYDISYQLIIQYFQNSGAKLGQQIYVNYYYEGMFKKIIQTENSLLIYWQKRICSDLQCSNIINKIQYKEYDDQGNEITKVDNINCNQNCDECINQSYCTKCSTNYFLDTNSQCKLLCPQNCIYCSIVQQCEICQYGYELVNNQCIKLICPNNCDLCTRMIQGEIICDKCQSNYQLNQQQCLPLCPSTCRTCDLPYVCSSCPQGFILTSNAKCIFEDPTIIDQAKNTIVSTPLRYTFPDQTYVLVWYQNGEQAGVYFQLYSVDNAKIGTEILVSDITRRLLVVDTQIEKQYYAHLAAVDYNFYIVWADSTTNETNFLLQEFNSDGSEMSSPQSIGISNSNVLSLISKPCELLALSNQNIFVSFMTQNSENQENYNFKYQIFDPNLQSINSVQEIPNVSYMITPSIMQDDSGMIYISYTSDGYVFVQQITQFGNPINQPQAISDNGTFTIKTAYLKNGMFVFLWENKNIQTFKAMFSLNYQLISKDLSSRSEVKGIGIAQVQEQTPDLKLFNDGFIVVWKTTNSLYQSIGIQFQIFDSLGVQQSEIIDVSISGKYPYNPNIQIINDDQFAITYISKGVDVDGSNLGDGIQIKYYNKQGEEYFIISPQLCGKECNICQSPLNCYRCSYGYYLSQDNQCIIDCGLYCNQCEVPLVCQSCVNGYSLNQNNSCTQVECSEGYQRNPKTKLCDPECPNECICTLPKTCNSCIAGYYLKNSQCYLKSNNLGENPISNPSIFYALIVVSILLLISWICCYKCIIQHRQKDKVHFVSSESNLAQENNERQISSAAEREQRLEDDQIKQNTMGDNLMIKQQSSNNNVFQIPIKNERDDDRQIKFKQIQSEEVIIKKSYQSIFNKEDE</sequence>
<feature type="domain" description="EGF-like" evidence="4">
    <location>
        <begin position="5700"/>
        <end position="5730"/>
    </location>
</feature>
<feature type="domain" description="EGF-like" evidence="4">
    <location>
        <begin position="6123"/>
        <end position="6153"/>
    </location>
</feature>
<feature type="domain" description="EGF-like" evidence="4">
    <location>
        <begin position="2954"/>
        <end position="2985"/>
    </location>
</feature>
<feature type="signal peptide" evidence="3">
    <location>
        <begin position="1"/>
        <end position="18"/>
    </location>
</feature>
<accession>A0A8S1NUE3</accession>
<dbReference type="InterPro" id="IPR006212">
    <property type="entry name" value="Furin_repeat"/>
</dbReference>
<feature type="domain" description="EGF-like" evidence="4">
    <location>
        <begin position="6201"/>
        <end position="6233"/>
    </location>
</feature>
<dbReference type="EMBL" id="CAJJDM010000105">
    <property type="protein sequence ID" value="CAD8096967.1"/>
    <property type="molecule type" value="Genomic_DNA"/>
</dbReference>
<dbReference type="InterPro" id="IPR000742">
    <property type="entry name" value="EGF"/>
</dbReference>
<comment type="caution">
    <text evidence="5">The sequence shown here is derived from an EMBL/GenBank/DDBJ whole genome shotgun (WGS) entry which is preliminary data.</text>
</comment>
<feature type="region of interest" description="Disordered" evidence="1">
    <location>
        <begin position="3026"/>
        <end position="3097"/>
    </location>
</feature>
<dbReference type="CDD" id="cd19941">
    <property type="entry name" value="TIL"/>
    <property type="match status" value="1"/>
</dbReference>
<evidence type="ECO:0000256" key="3">
    <source>
        <dbReference type="SAM" id="SignalP"/>
    </source>
</evidence>
<feature type="domain" description="EGF-like" evidence="4">
    <location>
        <begin position="5601"/>
        <end position="5631"/>
    </location>
</feature>
<feature type="domain" description="EGF-like" evidence="4">
    <location>
        <begin position="1635"/>
        <end position="1664"/>
    </location>
</feature>
<feature type="domain" description="EGF-like" evidence="4">
    <location>
        <begin position="387"/>
        <end position="418"/>
    </location>
</feature>
<keyword evidence="2" id="KW-0812">Transmembrane</keyword>
<dbReference type="SMART" id="SM00181">
    <property type="entry name" value="EGF"/>
    <property type="match status" value="17"/>
</dbReference>
<feature type="domain" description="EGF-like" evidence="4">
    <location>
        <begin position="1227"/>
        <end position="1256"/>
    </location>
</feature>
<dbReference type="PANTHER" id="PTHR23275">
    <property type="entry name" value="CABRIOLET.-RELATED"/>
    <property type="match status" value="1"/>
</dbReference>
<feature type="domain" description="EGF-like" evidence="4">
    <location>
        <begin position="1192"/>
        <end position="1225"/>
    </location>
</feature>
<feature type="domain" description="EGF-like" evidence="4">
    <location>
        <begin position="420"/>
        <end position="450"/>
    </location>
</feature>
<dbReference type="CDD" id="cd00064">
    <property type="entry name" value="FU"/>
    <property type="match status" value="1"/>
</dbReference>
<feature type="compositionally biased region" description="Low complexity" evidence="1">
    <location>
        <begin position="3041"/>
        <end position="3093"/>
    </location>
</feature>
<feature type="chain" id="PRO_5035801768" description="EGF-like domain-containing protein" evidence="3">
    <location>
        <begin position="19"/>
        <end position="6373"/>
    </location>
</feature>
<evidence type="ECO:0000256" key="1">
    <source>
        <dbReference type="SAM" id="MobiDB-lite"/>
    </source>
</evidence>
<feature type="domain" description="EGF-like" evidence="4">
    <location>
        <begin position="5665"/>
        <end position="5698"/>
    </location>
</feature>
<evidence type="ECO:0000256" key="2">
    <source>
        <dbReference type="SAM" id="Phobius"/>
    </source>
</evidence>
<feature type="transmembrane region" description="Helical" evidence="2">
    <location>
        <begin position="6249"/>
        <end position="6271"/>
    </location>
</feature>
<evidence type="ECO:0000259" key="4">
    <source>
        <dbReference type="SMART" id="SM00181"/>
    </source>
</evidence>